<comment type="caution">
    <text evidence="2">The sequence shown here is derived from an EMBL/GenBank/DDBJ whole genome shotgun (WGS) entry which is preliminary data.</text>
</comment>
<feature type="transmembrane region" description="Helical" evidence="1">
    <location>
        <begin position="196"/>
        <end position="217"/>
    </location>
</feature>
<feature type="transmembrane region" description="Helical" evidence="1">
    <location>
        <begin position="247"/>
        <end position="265"/>
    </location>
</feature>
<keyword evidence="1" id="KW-0472">Membrane</keyword>
<dbReference type="PATRIC" id="fig|1410657.5.peg.1097"/>
<keyword evidence="1" id="KW-1133">Transmembrane helix</keyword>
<feature type="transmembrane region" description="Helical" evidence="1">
    <location>
        <begin position="120"/>
        <end position="140"/>
    </location>
</feature>
<feature type="transmembrane region" description="Helical" evidence="1">
    <location>
        <begin position="271"/>
        <end position="288"/>
    </location>
</feature>
<proteinExistence type="predicted"/>
<feature type="transmembrane region" description="Helical" evidence="1">
    <location>
        <begin position="95"/>
        <end position="114"/>
    </location>
</feature>
<evidence type="ECO:0000313" key="2">
    <source>
        <dbReference type="EMBL" id="KRN48847.1"/>
    </source>
</evidence>
<protein>
    <submittedName>
        <fullName evidence="2">Uncharacterized protein</fullName>
    </submittedName>
</protein>
<keyword evidence="3" id="KW-1185">Reference proteome</keyword>
<evidence type="ECO:0000256" key="1">
    <source>
        <dbReference type="SAM" id="Phobius"/>
    </source>
</evidence>
<dbReference type="NCBIfam" id="NF038403">
    <property type="entry name" value="perm_prefix_1"/>
    <property type="match status" value="1"/>
</dbReference>
<accession>A0A0R2H7Y5</accession>
<dbReference type="InterPro" id="IPR047928">
    <property type="entry name" value="Perm_prefix_1"/>
</dbReference>
<name>A0A0R2H7Y5_9FIRM</name>
<dbReference type="AlphaFoldDB" id="A0A0R2H7Y5"/>
<gene>
    <name evidence="2" type="ORF">IV49_GL001056</name>
</gene>
<dbReference type="EMBL" id="JQBL01000028">
    <property type="protein sequence ID" value="KRN48847.1"/>
    <property type="molecule type" value="Genomic_DNA"/>
</dbReference>
<feature type="transmembrane region" description="Helical" evidence="1">
    <location>
        <begin position="172"/>
        <end position="190"/>
    </location>
</feature>
<dbReference type="RefSeq" id="WP_029072710.1">
    <property type="nucleotide sequence ID" value="NZ_JNKN01000032.1"/>
</dbReference>
<evidence type="ECO:0000313" key="3">
    <source>
        <dbReference type="Proteomes" id="UP000051841"/>
    </source>
</evidence>
<dbReference type="Proteomes" id="UP000051841">
    <property type="component" value="Unassembled WGS sequence"/>
</dbReference>
<keyword evidence="1" id="KW-0812">Transmembrane</keyword>
<sequence>MDTIRNYLETTFNSFPQSQAVEDVKAEMLEMMEEKFQELRKEGKPEHEAIAIVISEFGNMDELKETLGIKDDGQINYYDEAEIDHFMSASIRGTYMIALGVTLIIMSFIFPILFNENTTGPAMMFVFWAIGVGLFVVSGIDKPDMSNGAAQLSDEVRRKLTDERNEYKNTEAVVLASGIMLCVLSFIPTILFDTDWAPAIFMFIVAVGVGLIIISGAKKRAYDELFKKNVKKKKSSYKNPSVKKIMSLYWTTVTCLYISYSFITFEWHRSWIIWPIAAVINALIRAIFTEGEDE</sequence>
<organism evidence="2 3">
    <name type="scientific">Kandleria vitulina DSM 20405</name>
    <dbReference type="NCBI Taxonomy" id="1410657"/>
    <lineage>
        <taxon>Bacteria</taxon>
        <taxon>Bacillati</taxon>
        <taxon>Bacillota</taxon>
        <taxon>Erysipelotrichia</taxon>
        <taxon>Erysipelotrichales</taxon>
        <taxon>Coprobacillaceae</taxon>
        <taxon>Kandleria</taxon>
    </lineage>
</organism>
<reference evidence="2 3" key="1">
    <citation type="journal article" date="2015" name="Genome Announc.">
        <title>Expanding the biotechnology potential of lactobacilli through comparative genomics of 213 strains and associated genera.</title>
        <authorList>
            <person name="Sun Z."/>
            <person name="Harris H.M."/>
            <person name="McCann A."/>
            <person name="Guo C."/>
            <person name="Argimon S."/>
            <person name="Zhang W."/>
            <person name="Yang X."/>
            <person name="Jeffery I.B."/>
            <person name="Cooney J.C."/>
            <person name="Kagawa T.F."/>
            <person name="Liu W."/>
            <person name="Song Y."/>
            <person name="Salvetti E."/>
            <person name="Wrobel A."/>
            <person name="Rasinkangas P."/>
            <person name="Parkhill J."/>
            <person name="Rea M.C."/>
            <person name="O'Sullivan O."/>
            <person name="Ritari J."/>
            <person name="Douillard F.P."/>
            <person name="Paul Ross R."/>
            <person name="Yang R."/>
            <person name="Briner A.E."/>
            <person name="Felis G.E."/>
            <person name="de Vos W.M."/>
            <person name="Barrangou R."/>
            <person name="Klaenhammer T.R."/>
            <person name="Caufield P.W."/>
            <person name="Cui Y."/>
            <person name="Zhang H."/>
            <person name="O'Toole P.W."/>
        </authorList>
    </citation>
    <scope>NUCLEOTIDE SEQUENCE [LARGE SCALE GENOMIC DNA]</scope>
    <source>
        <strain evidence="2 3">DSM 20405</strain>
    </source>
</reference>